<gene>
    <name evidence="2" type="ORF">GJR95_01645</name>
</gene>
<keyword evidence="3" id="KW-1185">Reference proteome</keyword>
<feature type="transmembrane region" description="Helical" evidence="1">
    <location>
        <begin position="67"/>
        <end position="85"/>
    </location>
</feature>
<sequence>MKIISGILILITVFFSVRHGWAGLSNNLNPEASKMLTSLGIGKTALLIISILTLSVGLLILFPQTYFIANLINAALILLILAFQLKANNLKAALIEIPFLLMPLVMIYLGHPLKK</sequence>
<accession>A0A6P1VPB1</accession>
<dbReference type="AlphaFoldDB" id="A0A6P1VPB1"/>
<name>A0A6P1VPB1_9BACT</name>
<proteinExistence type="predicted"/>
<evidence type="ECO:0000313" key="3">
    <source>
        <dbReference type="Proteomes" id="UP000464577"/>
    </source>
</evidence>
<feature type="transmembrane region" description="Helical" evidence="1">
    <location>
        <begin position="91"/>
        <end position="110"/>
    </location>
</feature>
<reference evidence="2 3" key="1">
    <citation type="submission" date="2019-11" db="EMBL/GenBank/DDBJ databases">
        <title>Spirosoma endbachense sp. nov., isolated from a natural salt meadow.</title>
        <authorList>
            <person name="Rojas J."/>
            <person name="Ambika Manirajan B."/>
            <person name="Ratering S."/>
            <person name="Suarez C."/>
            <person name="Geissler-Plaum R."/>
            <person name="Schnell S."/>
        </authorList>
    </citation>
    <scope>NUCLEOTIDE SEQUENCE [LARGE SCALE GENOMIC DNA]</scope>
    <source>
        <strain evidence="2 3">I-24</strain>
    </source>
</reference>
<feature type="transmembrane region" description="Helical" evidence="1">
    <location>
        <begin position="44"/>
        <end position="62"/>
    </location>
</feature>
<dbReference type="Proteomes" id="UP000464577">
    <property type="component" value="Chromosome"/>
</dbReference>
<dbReference type="KEGG" id="senf:GJR95_01645"/>
<keyword evidence="1" id="KW-0812">Transmembrane</keyword>
<keyword evidence="1" id="KW-1133">Transmembrane helix</keyword>
<protein>
    <recommendedName>
        <fullName evidence="4">DoxX family protein</fullName>
    </recommendedName>
</protein>
<dbReference type="EMBL" id="CP045997">
    <property type="protein sequence ID" value="QHV93810.1"/>
    <property type="molecule type" value="Genomic_DNA"/>
</dbReference>
<evidence type="ECO:0000256" key="1">
    <source>
        <dbReference type="SAM" id="Phobius"/>
    </source>
</evidence>
<dbReference type="RefSeq" id="WP_162384229.1">
    <property type="nucleotide sequence ID" value="NZ_CP045997.1"/>
</dbReference>
<evidence type="ECO:0000313" key="2">
    <source>
        <dbReference type="EMBL" id="QHV93810.1"/>
    </source>
</evidence>
<organism evidence="2 3">
    <name type="scientific">Spirosoma endbachense</name>
    <dbReference type="NCBI Taxonomy" id="2666025"/>
    <lineage>
        <taxon>Bacteria</taxon>
        <taxon>Pseudomonadati</taxon>
        <taxon>Bacteroidota</taxon>
        <taxon>Cytophagia</taxon>
        <taxon>Cytophagales</taxon>
        <taxon>Cytophagaceae</taxon>
        <taxon>Spirosoma</taxon>
    </lineage>
</organism>
<keyword evidence="1" id="KW-0472">Membrane</keyword>
<evidence type="ECO:0008006" key="4">
    <source>
        <dbReference type="Google" id="ProtNLM"/>
    </source>
</evidence>